<protein>
    <recommendedName>
        <fullName evidence="2">Cytochrome C Planctomycete-type domain-containing protein</fullName>
    </recommendedName>
</protein>
<accession>A6GAH8</accession>
<dbReference type="STRING" id="391625.PPSIR1_30826"/>
<dbReference type="EMBL" id="ABCS01000051">
    <property type="protein sequence ID" value="EDM77166.1"/>
    <property type="molecule type" value="Genomic_DNA"/>
</dbReference>
<evidence type="ECO:0000259" key="2">
    <source>
        <dbReference type="Pfam" id="PF07635"/>
    </source>
</evidence>
<reference evidence="3 4" key="1">
    <citation type="submission" date="2007-06" db="EMBL/GenBank/DDBJ databases">
        <authorList>
            <person name="Shimkets L."/>
            <person name="Ferriera S."/>
            <person name="Johnson J."/>
            <person name="Kravitz S."/>
            <person name="Beeson K."/>
            <person name="Sutton G."/>
            <person name="Rogers Y.-H."/>
            <person name="Friedman R."/>
            <person name="Frazier M."/>
            <person name="Venter J.C."/>
        </authorList>
    </citation>
    <scope>NUCLEOTIDE SEQUENCE [LARGE SCALE GENOMIC DNA]</scope>
    <source>
        <strain evidence="3 4">SIR-1</strain>
    </source>
</reference>
<name>A6GAH8_9BACT</name>
<evidence type="ECO:0000313" key="4">
    <source>
        <dbReference type="Proteomes" id="UP000005801"/>
    </source>
</evidence>
<gene>
    <name evidence="3" type="ORF">PPSIR1_30826</name>
</gene>
<evidence type="ECO:0000256" key="1">
    <source>
        <dbReference type="SAM" id="SignalP"/>
    </source>
</evidence>
<evidence type="ECO:0000313" key="3">
    <source>
        <dbReference type="EMBL" id="EDM77166.1"/>
    </source>
</evidence>
<keyword evidence="1" id="KW-0732">Signal</keyword>
<feature type="chain" id="PRO_5002693810" description="Cytochrome C Planctomycete-type domain-containing protein" evidence="1">
    <location>
        <begin position="21"/>
        <end position="151"/>
    </location>
</feature>
<proteinExistence type="predicted"/>
<dbReference type="PROSITE" id="PS51257">
    <property type="entry name" value="PROKAR_LIPOPROTEIN"/>
    <property type="match status" value="1"/>
</dbReference>
<organism evidence="3 4">
    <name type="scientific">Plesiocystis pacifica SIR-1</name>
    <dbReference type="NCBI Taxonomy" id="391625"/>
    <lineage>
        <taxon>Bacteria</taxon>
        <taxon>Pseudomonadati</taxon>
        <taxon>Myxococcota</taxon>
        <taxon>Polyangia</taxon>
        <taxon>Nannocystales</taxon>
        <taxon>Nannocystaceae</taxon>
        <taxon>Plesiocystis</taxon>
    </lineage>
</organism>
<dbReference type="RefSeq" id="WP_006973720.1">
    <property type="nucleotide sequence ID" value="NZ_ABCS01000051.1"/>
</dbReference>
<feature type="domain" description="Cytochrome C Planctomycete-type" evidence="2">
    <location>
        <begin position="70"/>
        <end position="127"/>
    </location>
</feature>
<sequence>MPFALRRACFSVAIALAALACVDDTDEAGDDEAGELACVEYDVEGCTPLFSASYDQVWSQTLEGCAGGSACHAQDGSGGAFDGMTFTDAQASYDHLTAGALVIPGDAQCSPLFIRLATDDPALRMPPGSSNIDDGALCSIATWIDEGAAQP</sequence>
<dbReference type="Proteomes" id="UP000005801">
    <property type="component" value="Unassembled WGS sequence"/>
</dbReference>
<dbReference type="AlphaFoldDB" id="A6GAH8"/>
<keyword evidence="4" id="KW-1185">Reference proteome</keyword>
<dbReference type="OrthoDB" id="5519917at2"/>
<dbReference type="InterPro" id="IPR011429">
    <property type="entry name" value="Cyt_c_Planctomycete-type"/>
</dbReference>
<feature type="signal peptide" evidence="1">
    <location>
        <begin position="1"/>
        <end position="20"/>
    </location>
</feature>
<comment type="caution">
    <text evidence="3">The sequence shown here is derived from an EMBL/GenBank/DDBJ whole genome shotgun (WGS) entry which is preliminary data.</text>
</comment>
<dbReference type="Pfam" id="PF07635">
    <property type="entry name" value="PSCyt1"/>
    <property type="match status" value="1"/>
</dbReference>